<dbReference type="Pfam" id="PF06027">
    <property type="entry name" value="SLC35F"/>
    <property type="match status" value="1"/>
</dbReference>
<evidence type="ECO:0000256" key="4">
    <source>
        <dbReference type="ARBA" id="ARBA00004922"/>
    </source>
</evidence>
<feature type="transmembrane region" description="Helical" evidence="16">
    <location>
        <begin position="262"/>
        <end position="281"/>
    </location>
</feature>
<evidence type="ECO:0000256" key="10">
    <source>
        <dbReference type="ARBA" id="ARBA00022692"/>
    </source>
</evidence>
<keyword evidence="12" id="KW-0460">Magnesium</keyword>
<evidence type="ECO:0000313" key="17">
    <source>
        <dbReference type="Ensembl" id="ENSGACP00000060548.1"/>
    </source>
</evidence>
<dbReference type="Gene3D" id="3.40.1180.10">
    <property type="entry name" value="Decaprenyl diphosphate synthase-like"/>
    <property type="match status" value="1"/>
</dbReference>
<dbReference type="AlphaFoldDB" id="A0AAQ4RC96"/>
<dbReference type="EC" id="2.5.1.87" evidence="7"/>
<keyword evidence="8" id="KW-0813">Transport</keyword>
<dbReference type="GeneTree" id="ENSGT00390000015655"/>
<evidence type="ECO:0000256" key="2">
    <source>
        <dbReference type="ARBA" id="ARBA00004141"/>
    </source>
</evidence>
<keyword evidence="18" id="KW-1185">Reference proteome</keyword>
<dbReference type="Proteomes" id="UP000007635">
    <property type="component" value="Chromosome XVIII"/>
</dbReference>
<evidence type="ECO:0000256" key="12">
    <source>
        <dbReference type="ARBA" id="ARBA00022842"/>
    </source>
</evidence>
<dbReference type="InterPro" id="IPR009262">
    <property type="entry name" value="SLC35_F1/F2/F6"/>
</dbReference>
<dbReference type="GO" id="GO:0045547">
    <property type="term" value="F:ditrans,polycis-polyprenyl diphosphate synthase [(2E,6E)-farnesyl diphosphate specific] activity"/>
    <property type="evidence" value="ECO:0007669"/>
    <property type="project" value="UniProtKB-EC"/>
</dbReference>
<comment type="cofactor">
    <cofactor evidence="1">
        <name>Mg(2+)</name>
        <dbReference type="ChEBI" id="CHEBI:18420"/>
    </cofactor>
</comment>
<sequence length="366" mass="41285">MALLYGLLWRLLLLLVHINRALVVWLRVRLRGWKRRVWERAMAGLLLPVALAGFPDHQKTTNQNPDANTSPGTVKRLACRRSRLLSDGRSLEKLPVHIGLLVTEEEPSYTDIANLVVWCMAVGISYVSVYDNHGMFRKNNSRLLEEIVRQQQDLLGGDGSKCNVEFLSNGADKHHVISCRPTVKVLSPEDGKQSIVQAARQLCRSVENKEKGSKDISVSMLDVLLRESRNVPDPELVVKFGPVDSTLGFLPWHIRLTEFMDLLVTLALGQVLSLLICAISLTSKYLADDFHANTPVFQSFLNYILLFLVYTTTLAVRQGDGNLLAILKQRWWKYMILGLIDIEANYLVLKAYQYTTLSSVQVSLCV</sequence>
<keyword evidence="14 16" id="KW-0472">Membrane</keyword>
<dbReference type="GO" id="GO:0005789">
    <property type="term" value="C:endoplasmic reticulum membrane"/>
    <property type="evidence" value="ECO:0007669"/>
    <property type="project" value="UniProtKB-SubCell"/>
</dbReference>
<evidence type="ECO:0000256" key="15">
    <source>
        <dbReference type="ARBA" id="ARBA00047353"/>
    </source>
</evidence>
<keyword evidence="10 16" id="KW-0812">Transmembrane</keyword>
<dbReference type="PANTHER" id="PTHR21528:SF0">
    <property type="entry name" value="DEHYDRODOLICHYL DIPHOSPHATE SYNTHASE COMPLEX SUBUNIT NUS1"/>
    <property type="match status" value="1"/>
</dbReference>
<proteinExistence type="inferred from homology"/>
<keyword evidence="11" id="KW-0256">Endoplasmic reticulum</keyword>
<dbReference type="GO" id="GO:0022857">
    <property type="term" value="F:transmembrane transporter activity"/>
    <property type="evidence" value="ECO:0007669"/>
    <property type="project" value="InterPro"/>
</dbReference>
<dbReference type="InterPro" id="IPR038887">
    <property type="entry name" value="Nus1/NgBR"/>
</dbReference>
<evidence type="ECO:0000256" key="11">
    <source>
        <dbReference type="ARBA" id="ARBA00022824"/>
    </source>
</evidence>
<dbReference type="GO" id="GO:1904423">
    <property type="term" value="C:dehydrodolichyl diphosphate synthase complex"/>
    <property type="evidence" value="ECO:0007669"/>
    <property type="project" value="InterPro"/>
</dbReference>
<comment type="catalytic activity">
    <reaction evidence="15">
        <text>n isopentenyl diphosphate + (2E,6E)-farnesyl diphosphate = a di-trans,poly-cis-polyprenyl diphosphate + n diphosphate</text>
        <dbReference type="Rhea" id="RHEA:53008"/>
        <dbReference type="Rhea" id="RHEA-COMP:19494"/>
        <dbReference type="ChEBI" id="CHEBI:33019"/>
        <dbReference type="ChEBI" id="CHEBI:128769"/>
        <dbReference type="ChEBI" id="CHEBI:136960"/>
        <dbReference type="ChEBI" id="CHEBI:175763"/>
        <dbReference type="EC" id="2.5.1.87"/>
    </reaction>
</comment>
<dbReference type="SUPFAM" id="SSF64005">
    <property type="entry name" value="Undecaprenyl diphosphate synthase"/>
    <property type="match status" value="1"/>
</dbReference>
<evidence type="ECO:0000256" key="1">
    <source>
        <dbReference type="ARBA" id="ARBA00001946"/>
    </source>
</evidence>
<reference evidence="17 18" key="1">
    <citation type="journal article" date="2021" name="G3 (Bethesda)">
        <title>Improved contiguity of the threespine stickleback genome using long-read sequencing.</title>
        <authorList>
            <person name="Nath S."/>
            <person name="Shaw D.E."/>
            <person name="White M.A."/>
        </authorList>
    </citation>
    <scope>NUCLEOTIDE SEQUENCE [LARGE SCALE GENOMIC DNA]</scope>
    <source>
        <strain evidence="17 18">Lake Benthic</strain>
    </source>
</reference>
<evidence type="ECO:0000313" key="18">
    <source>
        <dbReference type="Proteomes" id="UP000007635"/>
    </source>
</evidence>
<keyword evidence="9" id="KW-0808">Transferase</keyword>
<evidence type="ECO:0000256" key="3">
    <source>
        <dbReference type="ARBA" id="ARBA00004586"/>
    </source>
</evidence>
<evidence type="ECO:0000256" key="7">
    <source>
        <dbReference type="ARBA" id="ARBA00012596"/>
    </source>
</evidence>
<evidence type="ECO:0000256" key="14">
    <source>
        <dbReference type="ARBA" id="ARBA00023136"/>
    </source>
</evidence>
<reference evidence="17" key="2">
    <citation type="submission" date="2025-08" db="UniProtKB">
        <authorList>
            <consortium name="Ensembl"/>
        </authorList>
    </citation>
    <scope>IDENTIFICATION</scope>
</reference>
<evidence type="ECO:0000256" key="6">
    <source>
        <dbReference type="ARBA" id="ARBA00007863"/>
    </source>
</evidence>
<comment type="subcellular location">
    <subcellularLocation>
        <location evidence="3">Endoplasmic reticulum membrane</location>
    </subcellularLocation>
    <subcellularLocation>
        <location evidence="2">Membrane</location>
        <topology evidence="2">Multi-pass membrane protein</topology>
    </subcellularLocation>
</comment>
<evidence type="ECO:0000256" key="13">
    <source>
        <dbReference type="ARBA" id="ARBA00022989"/>
    </source>
</evidence>
<evidence type="ECO:0000256" key="9">
    <source>
        <dbReference type="ARBA" id="ARBA00022679"/>
    </source>
</evidence>
<evidence type="ECO:0000256" key="8">
    <source>
        <dbReference type="ARBA" id="ARBA00022448"/>
    </source>
</evidence>
<feature type="transmembrane region" description="Helical" evidence="16">
    <location>
        <begin position="301"/>
        <end position="319"/>
    </location>
</feature>
<reference evidence="17" key="3">
    <citation type="submission" date="2025-09" db="UniProtKB">
        <authorList>
            <consortium name="Ensembl"/>
        </authorList>
    </citation>
    <scope>IDENTIFICATION</scope>
</reference>
<keyword evidence="13 16" id="KW-1133">Transmembrane helix</keyword>
<dbReference type="Ensembl" id="ENSGACT00000058120.1">
    <property type="protein sequence ID" value="ENSGACP00000060548.1"/>
    <property type="gene ID" value="ENSGACG00000004010.2"/>
</dbReference>
<evidence type="ECO:0000256" key="5">
    <source>
        <dbReference type="ARBA" id="ARBA00005432"/>
    </source>
</evidence>
<protein>
    <recommendedName>
        <fullName evidence="7">ditrans,polycis-polyprenyl diphosphate synthase [(2E,6E)-farnesyldiphosphate specific]</fullName>
        <ecNumber evidence="7">2.5.1.87</ecNumber>
    </recommendedName>
</protein>
<comment type="similarity">
    <text evidence="5">Belongs to the UPP synthase family.</text>
</comment>
<dbReference type="InterPro" id="IPR036424">
    <property type="entry name" value="UPP_synth-like_sf"/>
</dbReference>
<dbReference type="PANTHER" id="PTHR21528">
    <property type="entry name" value="DEHYDRODOLICHYL DIPHOSPHATE SYNTHASE COMPLEX SUBUNIT NUS1"/>
    <property type="match status" value="1"/>
</dbReference>
<evidence type="ECO:0000256" key="16">
    <source>
        <dbReference type="SAM" id="Phobius"/>
    </source>
</evidence>
<feature type="transmembrane region" description="Helical" evidence="16">
    <location>
        <begin position="6"/>
        <end position="25"/>
    </location>
</feature>
<organism evidence="17 18">
    <name type="scientific">Gasterosteus aculeatus aculeatus</name>
    <name type="common">three-spined stickleback</name>
    <dbReference type="NCBI Taxonomy" id="481459"/>
    <lineage>
        <taxon>Eukaryota</taxon>
        <taxon>Metazoa</taxon>
        <taxon>Chordata</taxon>
        <taxon>Craniata</taxon>
        <taxon>Vertebrata</taxon>
        <taxon>Euteleostomi</taxon>
        <taxon>Actinopterygii</taxon>
        <taxon>Neopterygii</taxon>
        <taxon>Teleostei</taxon>
        <taxon>Neoteleostei</taxon>
        <taxon>Acanthomorphata</taxon>
        <taxon>Eupercaria</taxon>
        <taxon>Perciformes</taxon>
        <taxon>Cottioidei</taxon>
        <taxon>Gasterosteales</taxon>
        <taxon>Gasterosteidae</taxon>
        <taxon>Gasterosteus</taxon>
    </lineage>
</organism>
<accession>A0AAQ4RC96</accession>
<comment type="similarity">
    <text evidence="6">Belongs to the SLC35F solute transporter family.</text>
</comment>
<name>A0AAQ4RC96_GASAC</name>
<comment type="pathway">
    <text evidence="4">Protein modification; protein glycosylation.</text>
</comment>